<sequence>MDDDDDFLEVDIDQIVQGHTSRVSGQNGTEHGSSQVGRVDPQPVLMGPPSLPGGPGVLPLYSNIYQSNTNEPTLGTTGSMMLPYGGQPPRLPQQQQSQPGPGGSPFQRMNPASRIGATGNPHLVRQSNAAAATSSCSNSMTATPPNGGPAVMQPGAHIPALGSIYQHPQNPCTTSAGAQPLNKPRNLGQQLGFRAPGAGQGTQGVPYGGYGAFNNSHNTLQINSIGLREPAFAPASTAPTATTGPSATTSTIATVVTDPGARSSAVLAVPSNGVTLGPNPNLNHPSGSTRDGVAAAPLPIRPSYWPGAGAAGADPQPPAHTHGLGGYGCQISSGPGQPPPGFAGSIGNGAASGSGLYPGGGDCVGGSSGVAALHVQGHDMNALRAYNSALEAQVETLKRQLQESSKLAKSTQSLQEQLQHVQAEAQDLQRRHREASIRLQEERSKGEAAERERKEAQDKCLMLEAELHKARASGSATGAVRTPPPKKRMSPSSGSVNRLRQGPEPYAKSQCQPSQLQELQQQQELNNNELTGEVLRPGMAIHHPIRGADGRTAAATPPPTHAAADGENATVTAASLASPLLLTALDGLLDARVPLWQRLWCACPDSLIVLLQPTATAEVAAAPAAADGHEGRPDLKATAAASAGPHHTSSQLNQPSQTGFTQAGCPSHSGNGDVDSGSSGGLSVRERCVLLVEEVRAQLRALSAGQGDGTAVMLELLELLQAATGHLGREDAVSSIDRGKRQGQGLGGGRSAASGEAGDDTQPHQEQDLLQARQQQELMQQRMALWPLVGPCVDLLAGLVVHSEACRAAVCTAMASNSDVTGLPSSSSPSLPGISEVAMAPASSTADTPLGPGGRCYRELHRGSLPYLLPARAEADRGGGGAAAAAVVAAAAARAERRRQLRSFIYGSSEDSHGAFHTGGSSAVDTARSLQLEDQQHYDKMPAPTSAAIQEVGGTGGGAATSRVACRAVCSPGKLVQLLMAVALCSHQYYDAAASITPAARSGGMAAAMSIAAPLDVLHCVAAALKAIGTMLPAASTREALLPVLLKPQHLLVPLLSRRATPSRLAAASLLHILLENPSCVATAATALGVPGYGISGRCRGPEPHGDRGQSSPHDKLLNPTAARQLFTAFLDGLELDDWGQECTAGRRRHGGDDNDVGSNCWGDGSSPYKLPRLILGLFAMLLETGHDAVIGALCCPSWLEGCGLPLRLLALADAACAPPGSKDTLEPVYPAPSNPAFKIVAKACVPSVEWLQRLRIAQEALILLKELLTGASKGTRRAALQDLASTFPDSDSQQFMELATSRLASWPRCPGELLQTAIGQECGLVVPELAPWAARIVLGGGGAGGGRAVGGATGCGAGAGRGYGGGIVVCSDAAIGALAASVRRRWQQWQLQQQQQPQ</sequence>
<feature type="region of interest" description="Disordered" evidence="1">
    <location>
        <begin position="307"/>
        <end position="347"/>
    </location>
</feature>
<feature type="region of interest" description="Disordered" evidence="1">
    <location>
        <begin position="69"/>
        <end position="200"/>
    </location>
</feature>
<feature type="compositionally biased region" description="Polar residues" evidence="1">
    <location>
        <begin position="69"/>
        <end position="79"/>
    </location>
</feature>
<accession>A0A8J4D4V0</accession>
<feature type="compositionally biased region" description="Low complexity" evidence="1">
    <location>
        <begin position="669"/>
        <end position="680"/>
    </location>
</feature>
<reference evidence="3" key="1">
    <citation type="journal article" date="2021" name="Proc. Natl. Acad. Sci. U.S.A.">
        <title>Three genomes in the algal genus Volvox reveal the fate of a haploid sex-determining region after a transition to homothallism.</title>
        <authorList>
            <person name="Yamamoto K."/>
            <person name="Hamaji T."/>
            <person name="Kawai-Toyooka H."/>
            <person name="Matsuzaki R."/>
            <person name="Takahashi F."/>
            <person name="Nishimura Y."/>
            <person name="Kawachi M."/>
            <person name="Noguchi H."/>
            <person name="Minakuchi Y."/>
            <person name="Umen J.G."/>
            <person name="Toyoda A."/>
            <person name="Nozaki H."/>
        </authorList>
    </citation>
    <scope>NUCLEOTIDE SEQUENCE</scope>
    <source>
        <strain evidence="3">NIES-3785</strain>
        <strain evidence="2">NIES-3786</strain>
    </source>
</reference>
<feature type="compositionally biased region" description="Basic and acidic residues" evidence="1">
    <location>
        <begin position="731"/>
        <end position="740"/>
    </location>
</feature>
<evidence type="ECO:0000313" key="5">
    <source>
        <dbReference type="Proteomes" id="UP000747110"/>
    </source>
</evidence>
<dbReference type="EMBL" id="BNCQ01000002">
    <property type="protein sequence ID" value="GIL95752.1"/>
    <property type="molecule type" value="Genomic_DNA"/>
</dbReference>
<dbReference type="Proteomes" id="UP000747110">
    <property type="component" value="Unassembled WGS sequence"/>
</dbReference>
<evidence type="ECO:0000256" key="1">
    <source>
        <dbReference type="SAM" id="MobiDB-lite"/>
    </source>
</evidence>
<protein>
    <submittedName>
        <fullName evidence="3">Uncharacterized protein</fullName>
    </submittedName>
</protein>
<dbReference type="EMBL" id="BNCP01000039">
    <property type="protein sequence ID" value="GIL87361.1"/>
    <property type="molecule type" value="Genomic_DNA"/>
</dbReference>
<evidence type="ECO:0000313" key="2">
    <source>
        <dbReference type="EMBL" id="GIL87361.1"/>
    </source>
</evidence>
<feature type="compositionally biased region" description="Low complexity" evidence="1">
    <location>
        <begin position="82"/>
        <end position="108"/>
    </location>
</feature>
<feature type="compositionally biased region" description="Low complexity" evidence="1">
    <location>
        <begin position="127"/>
        <end position="143"/>
    </location>
</feature>
<feature type="compositionally biased region" description="Polar residues" evidence="1">
    <location>
        <begin position="17"/>
        <end position="36"/>
    </location>
</feature>
<keyword evidence="5" id="KW-1185">Reference proteome</keyword>
<evidence type="ECO:0000313" key="3">
    <source>
        <dbReference type="EMBL" id="GIL95752.1"/>
    </source>
</evidence>
<gene>
    <name evidence="2" type="ORF">Vretifemale_15487</name>
    <name evidence="3" type="ORF">Vretimale_1705</name>
</gene>
<comment type="caution">
    <text evidence="3">The sequence shown here is derived from an EMBL/GenBank/DDBJ whole genome shotgun (WGS) entry which is preliminary data.</text>
</comment>
<feature type="compositionally biased region" description="Polar residues" evidence="1">
    <location>
        <begin position="647"/>
        <end position="661"/>
    </location>
</feature>
<feature type="region of interest" description="Disordered" evidence="1">
    <location>
        <begin position="469"/>
        <end position="520"/>
    </location>
</feature>
<proteinExistence type="predicted"/>
<feature type="compositionally biased region" description="Basic and acidic residues" evidence="1">
    <location>
        <begin position="434"/>
        <end position="456"/>
    </location>
</feature>
<evidence type="ECO:0000313" key="4">
    <source>
        <dbReference type="Proteomes" id="UP000722791"/>
    </source>
</evidence>
<feature type="region of interest" description="Disordered" evidence="1">
    <location>
        <begin position="622"/>
        <end position="680"/>
    </location>
</feature>
<dbReference type="OrthoDB" id="553156at2759"/>
<organism evidence="3 4">
    <name type="scientific">Volvox reticuliferus</name>
    <dbReference type="NCBI Taxonomy" id="1737510"/>
    <lineage>
        <taxon>Eukaryota</taxon>
        <taxon>Viridiplantae</taxon>
        <taxon>Chlorophyta</taxon>
        <taxon>core chlorophytes</taxon>
        <taxon>Chlorophyceae</taxon>
        <taxon>CS clade</taxon>
        <taxon>Chlamydomonadales</taxon>
        <taxon>Volvocaceae</taxon>
        <taxon>Volvox</taxon>
    </lineage>
</organism>
<feature type="compositionally biased region" description="Polar residues" evidence="1">
    <location>
        <begin position="166"/>
        <end position="177"/>
    </location>
</feature>
<dbReference type="Proteomes" id="UP000722791">
    <property type="component" value="Unassembled WGS sequence"/>
</dbReference>
<name>A0A8J4D4V0_9CHLO</name>
<feature type="region of interest" description="Disordered" evidence="1">
    <location>
        <begin position="418"/>
        <end position="456"/>
    </location>
</feature>
<feature type="region of interest" description="Disordered" evidence="1">
    <location>
        <begin position="731"/>
        <end position="764"/>
    </location>
</feature>
<feature type="region of interest" description="Disordered" evidence="1">
    <location>
        <begin position="15"/>
        <end position="51"/>
    </location>
</feature>